<reference evidence="2" key="1">
    <citation type="submission" date="2020-07" db="EMBL/GenBank/DDBJ databases">
        <title>Ethylene signaling mediates host invasion by parasitic plants.</title>
        <authorList>
            <person name="Yoshida S."/>
        </authorList>
    </citation>
    <scope>NUCLEOTIDE SEQUENCE</scope>
    <source>
        <strain evidence="2">Okayama</strain>
    </source>
</reference>
<proteinExistence type="predicted"/>
<name>A0A830BKM6_9LAMI</name>
<protein>
    <submittedName>
        <fullName evidence="2">Uncharacterized protein</fullName>
    </submittedName>
</protein>
<keyword evidence="1" id="KW-0472">Membrane</keyword>
<keyword evidence="1" id="KW-0812">Transmembrane</keyword>
<organism evidence="2 3">
    <name type="scientific">Phtheirospermum japonicum</name>
    <dbReference type="NCBI Taxonomy" id="374723"/>
    <lineage>
        <taxon>Eukaryota</taxon>
        <taxon>Viridiplantae</taxon>
        <taxon>Streptophyta</taxon>
        <taxon>Embryophyta</taxon>
        <taxon>Tracheophyta</taxon>
        <taxon>Spermatophyta</taxon>
        <taxon>Magnoliopsida</taxon>
        <taxon>eudicotyledons</taxon>
        <taxon>Gunneridae</taxon>
        <taxon>Pentapetalae</taxon>
        <taxon>asterids</taxon>
        <taxon>lamiids</taxon>
        <taxon>Lamiales</taxon>
        <taxon>Orobanchaceae</taxon>
        <taxon>Orobanchaceae incertae sedis</taxon>
        <taxon>Phtheirospermum</taxon>
    </lineage>
</organism>
<feature type="transmembrane region" description="Helical" evidence="1">
    <location>
        <begin position="21"/>
        <end position="39"/>
    </location>
</feature>
<keyword evidence="1" id="KW-1133">Transmembrane helix</keyword>
<comment type="caution">
    <text evidence="2">The sequence shown here is derived from an EMBL/GenBank/DDBJ whole genome shotgun (WGS) entry which is preliminary data.</text>
</comment>
<keyword evidence="3" id="KW-1185">Reference proteome</keyword>
<evidence type="ECO:0000313" key="3">
    <source>
        <dbReference type="Proteomes" id="UP000653305"/>
    </source>
</evidence>
<gene>
    <name evidence="2" type="ORF">PHJA_000609200</name>
</gene>
<feature type="transmembrane region" description="Helical" evidence="1">
    <location>
        <begin position="59"/>
        <end position="81"/>
    </location>
</feature>
<sequence>MRLMRKCHGPVPQVGYRFGRWILMMSCMAMCCGILIFGVSKQLLSDNNFTHSKQDLSFFFFFLFFYVLFVFCFCFPCETLASYPRIKL</sequence>
<dbReference type="EMBL" id="BMAC01000091">
    <property type="protein sequence ID" value="GFP84653.1"/>
    <property type="molecule type" value="Genomic_DNA"/>
</dbReference>
<evidence type="ECO:0000313" key="2">
    <source>
        <dbReference type="EMBL" id="GFP84653.1"/>
    </source>
</evidence>
<dbReference type="AlphaFoldDB" id="A0A830BKM6"/>
<evidence type="ECO:0000256" key="1">
    <source>
        <dbReference type="SAM" id="Phobius"/>
    </source>
</evidence>
<accession>A0A830BKM6</accession>
<dbReference type="Proteomes" id="UP000653305">
    <property type="component" value="Unassembled WGS sequence"/>
</dbReference>